<reference evidence="11" key="1">
    <citation type="journal article" date="2021" name="Zhi Wu Bao Hu">
        <title>Identification and Analysis of Chemosensory Gene of Yellow Leaf Borer.</title>
        <authorList>
            <person name="Li Z."/>
            <person name="Liu L."/>
            <person name="Yang B."/>
            <person name="Yan S."/>
            <person name="Wang G."/>
        </authorList>
    </citation>
    <scope>NUCLEOTIDE SEQUENCE</scope>
    <source>
        <strain evidence="11">ZC1996006</strain>
        <tissue evidence="11">Antennae and mouthparts</tissue>
    </source>
</reference>
<sequence length="389" mass="44994">MDLIDKLKNVFREIKMRLQDNSYDSLLWIVNIVPNLAGFSIRGDTISALFWIVHLTMLTYLYGVGSLVYQIRFARTPGDYIKSYVNVSLIVLIANNSYWFIKKRPLLKLTLGELCESDELSRSNPIFRTIHERAIFRIKIIILTFYGFNLTNAIGVYLPHRVDVLNNYAMTPCVGMEPLSSSPNREICLTLLFLQEISIMTVVLNYQALLLLVIAHTALLYRLLSYEIMKLTEFDAVKYFNNPNVNILLPVLIRRHAIILRIIENLKALYSVPIGVNFGSNAVCMSLFFYLPLQEWLQFMPVLAYCFLVFFLYCFLCQRLTNAAEFFERAVYACGWESFTTKERKAVYFMLRQAQKPVEILAADIIPVNIATFATTLQAIFKLFTVFKF</sequence>
<feature type="transmembrane region" description="Helical" evidence="10">
    <location>
        <begin position="268"/>
        <end position="290"/>
    </location>
</feature>
<dbReference type="Pfam" id="PF02949">
    <property type="entry name" value="7tm_6"/>
    <property type="match status" value="1"/>
</dbReference>
<feature type="transmembrane region" description="Helical" evidence="10">
    <location>
        <begin position="199"/>
        <end position="221"/>
    </location>
</feature>
<evidence type="ECO:0000256" key="4">
    <source>
        <dbReference type="ARBA" id="ARBA00022692"/>
    </source>
</evidence>
<evidence type="ECO:0000256" key="3">
    <source>
        <dbReference type="ARBA" id="ARBA00022606"/>
    </source>
</evidence>
<proteinExistence type="evidence at transcript level"/>
<dbReference type="GO" id="GO:0005549">
    <property type="term" value="F:odorant binding"/>
    <property type="evidence" value="ECO:0007669"/>
    <property type="project" value="InterPro"/>
</dbReference>
<dbReference type="EMBL" id="MW717301">
    <property type="protein sequence ID" value="UVB79107.1"/>
    <property type="molecule type" value="mRNA"/>
</dbReference>
<feature type="transmembrane region" description="Helical" evidence="10">
    <location>
        <begin position="138"/>
        <end position="158"/>
    </location>
</feature>
<keyword evidence="6 10" id="KW-1133">Transmembrane helix</keyword>
<accession>A0A978W710</accession>
<dbReference type="GO" id="GO:0005886">
    <property type="term" value="C:plasma membrane"/>
    <property type="evidence" value="ECO:0007669"/>
    <property type="project" value="UniProtKB-SubCell"/>
</dbReference>
<evidence type="ECO:0000256" key="9">
    <source>
        <dbReference type="ARBA" id="ARBA00023224"/>
    </source>
</evidence>
<comment type="caution">
    <text evidence="10">Lacks conserved residue(s) required for the propagation of feature annotation.</text>
</comment>
<keyword evidence="3 10" id="KW-0716">Sensory transduction</keyword>
<keyword evidence="9 10" id="KW-0807">Transducer</keyword>
<organism evidence="11">
    <name type="scientific">Heortia vitessoides</name>
    <dbReference type="NCBI Taxonomy" id="1557813"/>
    <lineage>
        <taxon>Eukaryota</taxon>
        <taxon>Metazoa</taxon>
        <taxon>Ecdysozoa</taxon>
        <taxon>Arthropoda</taxon>
        <taxon>Hexapoda</taxon>
        <taxon>Insecta</taxon>
        <taxon>Pterygota</taxon>
        <taxon>Neoptera</taxon>
        <taxon>Endopterygota</taxon>
        <taxon>Lepidoptera</taxon>
        <taxon>Glossata</taxon>
        <taxon>Ditrysia</taxon>
        <taxon>Pyraloidea</taxon>
        <taxon>Crambidae</taxon>
        <taxon>Heortia</taxon>
    </lineage>
</organism>
<keyword evidence="2" id="KW-1003">Cell membrane</keyword>
<evidence type="ECO:0000256" key="10">
    <source>
        <dbReference type="RuleBase" id="RU351113"/>
    </source>
</evidence>
<keyword evidence="5 10" id="KW-0552">Olfaction</keyword>
<dbReference type="AlphaFoldDB" id="A0A978W710"/>
<feature type="transmembrane region" description="Helical" evidence="10">
    <location>
        <begin position="83"/>
        <end position="101"/>
    </location>
</feature>
<evidence type="ECO:0000256" key="6">
    <source>
        <dbReference type="ARBA" id="ARBA00022989"/>
    </source>
</evidence>
<evidence type="ECO:0000256" key="1">
    <source>
        <dbReference type="ARBA" id="ARBA00004651"/>
    </source>
</evidence>
<evidence type="ECO:0000256" key="8">
    <source>
        <dbReference type="ARBA" id="ARBA00023170"/>
    </source>
</evidence>
<name>A0A978W710_9NEOP</name>
<evidence type="ECO:0000313" key="11">
    <source>
        <dbReference type="EMBL" id="UVB79107.1"/>
    </source>
</evidence>
<keyword evidence="4 10" id="KW-0812">Transmembrane</keyword>
<reference evidence="11" key="2">
    <citation type="submission" date="2021-03" db="EMBL/GenBank/DDBJ databases">
        <authorList>
            <person name="Li z."/>
        </authorList>
    </citation>
    <scope>NUCLEOTIDE SEQUENCE</scope>
    <source>
        <strain evidence="11">ZC1996006</strain>
        <tissue evidence="11">Antennae and mouthparts</tissue>
    </source>
</reference>
<dbReference type="GO" id="GO:0007165">
    <property type="term" value="P:signal transduction"/>
    <property type="evidence" value="ECO:0007669"/>
    <property type="project" value="UniProtKB-KW"/>
</dbReference>
<dbReference type="GO" id="GO:0004984">
    <property type="term" value="F:olfactory receptor activity"/>
    <property type="evidence" value="ECO:0007669"/>
    <property type="project" value="InterPro"/>
</dbReference>
<dbReference type="PANTHER" id="PTHR21137:SF35">
    <property type="entry name" value="ODORANT RECEPTOR 19A-RELATED"/>
    <property type="match status" value="1"/>
</dbReference>
<evidence type="ECO:0000256" key="5">
    <source>
        <dbReference type="ARBA" id="ARBA00022725"/>
    </source>
</evidence>
<feature type="transmembrane region" description="Helical" evidence="10">
    <location>
        <begin position="296"/>
        <end position="316"/>
    </location>
</feature>
<dbReference type="PANTHER" id="PTHR21137">
    <property type="entry name" value="ODORANT RECEPTOR"/>
    <property type="match status" value="1"/>
</dbReference>
<evidence type="ECO:0000256" key="7">
    <source>
        <dbReference type="ARBA" id="ARBA00023136"/>
    </source>
</evidence>
<keyword evidence="7 10" id="KW-0472">Membrane</keyword>
<evidence type="ECO:0000256" key="2">
    <source>
        <dbReference type="ARBA" id="ARBA00022475"/>
    </source>
</evidence>
<comment type="subcellular location">
    <subcellularLocation>
        <location evidence="1 10">Cell membrane</location>
        <topology evidence="1 10">Multi-pass membrane protein</topology>
    </subcellularLocation>
</comment>
<protein>
    <recommendedName>
        <fullName evidence="10">Odorant receptor</fullName>
    </recommendedName>
</protein>
<feature type="transmembrane region" description="Helical" evidence="10">
    <location>
        <begin position="48"/>
        <end position="71"/>
    </location>
</feature>
<comment type="similarity">
    <text evidence="10">Belongs to the insect chemoreceptor superfamily. Heteromeric odorant receptor channel (TC 1.A.69) family.</text>
</comment>
<keyword evidence="8 10" id="KW-0675">Receptor</keyword>
<dbReference type="InterPro" id="IPR004117">
    <property type="entry name" value="7tm6_olfct_rcpt"/>
</dbReference>